<proteinExistence type="inferred from homology"/>
<keyword evidence="5" id="KW-1185">Reference proteome</keyword>
<name>A0ABQ8GG03_9PEZI</name>
<evidence type="ECO:0000313" key="5">
    <source>
        <dbReference type="Proteomes" id="UP000774617"/>
    </source>
</evidence>
<evidence type="ECO:0000256" key="2">
    <source>
        <dbReference type="SAM" id="Phobius"/>
    </source>
</evidence>
<dbReference type="Proteomes" id="UP000774617">
    <property type="component" value="Unassembled WGS sequence"/>
</dbReference>
<keyword evidence="2" id="KW-1133">Transmembrane helix</keyword>
<keyword evidence="2" id="KW-0472">Membrane</keyword>
<reference evidence="4 5" key="1">
    <citation type="journal article" date="2021" name="Nat. Commun.">
        <title>Genetic determinants of endophytism in the Arabidopsis root mycobiome.</title>
        <authorList>
            <person name="Mesny F."/>
            <person name="Miyauchi S."/>
            <person name="Thiergart T."/>
            <person name="Pickel B."/>
            <person name="Atanasova L."/>
            <person name="Karlsson M."/>
            <person name="Huettel B."/>
            <person name="Barry K.W."/>
            <person name="Haridas S."/>
            <person name="Chen C."/>
            <person name="Bauer D."/>
            <person name="Andreopoulos W."/>
            <person name="Pangilinan J."/>
            <person name="LaButti K."/>
            <person name="Riley R."/>
            <person name="Lipzen A."/>
            <person name="Clum A."/>
            <person name="Drula E."/>
            <person name="Henrissat B."/>
            <person name="Kohler A."/>
            <person name="Grigoriev I.V."/>
            <person name="Martin F.M."/>
            <person name="Hacquard S."/>
        </authorList>
    </citation>
    <scope>NUCLEOTIDE SEQUENCE [LARGE SCALE GENOMIC DNA]</scope>
    <source>
        <strain evidence="4 5">MPI-SDFR-AT-0080</strain>
    </source>
</reference>
<gene>
    <name evidence="4" type="ORF">B0J12DRAFT_698177</name>
</gene>
<accession>A0ABQ8GG03</accession>
<evidence type="ECO:0000256" key="1">
    <source>
        <dbReference type="ARBA" id="ARBA00007884"/>
    </source>
</evidence>
<comment type="caution">
    <text evidence="4">The sequence shown here is derived from an EMBL/GenBank/DDBJ whole genome shotgun (WGS) entry which is preliminary data.</text>
</comment>
<dbReference type="InterPro" id="IPR008979">
    <property type="entry name" value="Galactose-bd-like_sf"/>
</dbReference>
<dbReference type="InterPro" id="IPR039131">
    <property type="entry name" value="NDUFAF1"/>
</dbReference>
<evidence type="ECO:0000313" key="4">
    <source>
        <dbReference type="EMBL" id="KAH7054577.1"/>
    </source>
</evidence>
<dbReference type="InterPro" id="IPR013857">
    <property type="entry name" value="NADH-UbQ_OxRdtase-assoc_prot30"/>
</dbReference>
<feature type="domain" description="NADH:ubiquinone oxidoreductase intermediate-associated protein 30" evidence="3">
    <location>
        <begin position="13"/>
        <end position="181"/>
    </location>
</feature>
<dbReference type="SUPFAM" id="SSF49785">
    <property type="entry name" value="Galactose-binding domain-like"/>
    <property type="match status" value="1"/>
</dbReference>
<keyword evidence="2" id="KW-0812">Transmembrane</keyword>
<evidence type="ECO:0000259" key="3">
    <source>
        <dbReference type="Pfam" id="PF08547"/>
    </source>
</evidence>
<dbReference type="Pfam" id="PF08547">
    <property type="entry name" value="CIA30"/>
    <property type="match status" value="1"/>
</dbReference>
<protein>
    <submittedName>
        <fullName evidence="4">Complex I intermediate-associated protein 30-domain-containing protein</fullName>
    </submittedName>
</protein>
<feature type="transmembrane region" description="Helical" evidence="2">
    <location>
        <begin position="241"/>
        <end position="259"/>
    </location>
</feature>
<organism evidence="4 5">
    <name type="scientific">Macrophomina phaseolina</name>
    <dbReference type="NCBI Taxonomy" id="35725"/>
    <lineage>
        <taxon>Eukaryota</taxon>
        <taxon>Fungi</taxon>
        <taxon>Dikarya</taxon>
        <taxon>Ascomycota</taxon>
        <taxon>Pezizomycotina</taxon>
        <taxon>Dothideomycetes</taxon>
        <taxon>Dothideomycetes incertae sedis</taxon>
        <taxon>Botryosphaeriales</taxon>
        <taxon>Botryosphaeriaceae</taxon>
        <taxon>Macrophomina</taxon>
    </lineage>
</organism>
<dbReference type="EMBL" id="JAGTJR010000009">
    <property type="protein sequence ID" value="KAH7054577.1"/>
    <property type="molecule type" value="Genomic_DNA"/>
</dbReference>
<sequence length="274" mass="30638">MASQDMRHFRPWKAADWTSSDDRVRGGKSESYFDISPEDPVARLYGKLDIKTLGGAGFASQRTTGENRTWNVDGYDGIQLEITKSDSKRYTFNIKNELLPPDPNTGREQSTISYEHDFVAPSPNATGEASTVFIPWDGFKATYRGREDPDAPPVNLTDIKRFNIMMRSFFGDQEGDFSLSIKSITAVRKDSDDKSTLVSEKRGIQFSDLEKGLLDKQAGEIKARGHRKMAESSAARRTPSFSRVLYGTAAILLAIWVLYPGTPGMESNWRAPFS</sequence>
<dbReference type="PANTHER" id="PTHR13194">
    <property type="entry name" value="COMPLEX I INTERMEDIATE-ASSOCIATED PROTEIN 30"/>
    <property type="match status" value="1"/>
</dbReference>
<dbReference type="PANTHER" id="PTHR13194:SF19">
    <property type="entry name" value="NAD(P)-BINDING ROSSMANN-FOLD SUPERFAMILY PROTEIN"/>
    <property type="match status" value="1"/>
</dbReference>
<comment type="similarity">
    <text evidence="1">Belongs to the CIA30 family.</text>
</comment>